<dbReference type="PANTHER" id="PTHR31793">
    <property type="entry name" value="4-HYDROXYBENZOYL-COA THIOESTERASE FAMILY MEMBER"/>
    <property type="match status" value="1"/>
</dbReference>
<dbReference type="CDD" id="cd00586">
    <property type="entry name" value="4HBT"/>
    <property type="match status" value="1"/>
</dbReference>
<organism evidence="1">
    <name type="scientific">freshwater metagenome</name>
    <dbReference type="NCBI Taxonomy" id="449393"/>
    <lineage>
        <taxon>unclassified sequences</taxon>
        <taxon>metagenomes</taxon>
        <taxon>ecological metagenomes</taxon>
    </lineage>
</organism>
<dbReference type="InterPro" id="IPR050563">
    <property type="entry name" value="4-hydroxybenzoyl-CoA_TE"/>
</dbReference>
<reference evidence="1" key="1">
    <citation type="submission" date="2020-05" db="EMBL/GenBank/DDBJ databases">
        <authorList>
            <person name="Chiriac C."/>
            <person name="Salcher M."/>
            <person name="Ghai R."/>
            <person name="Kavagutti S V."/>
        </authorList>
    </citation>
    <scope>NUCLEOTIDE SEQUENCE</scope>
</reference>
<dbReference type="SUPFAM" id="SSF54637">
    <property type="entry name" value="Thioesterase/thiol ester dehydrase-isomerase"/>
    <property type="match status" value="1"/>
</dbReference>
<dbReference type="AlphaFoldDB" id="A0A6J6UIH5"/>
<protein>
    <submittedName>
        <fullName evidence="1">Unannotated protein</fullName>
    </submittedName>
</protein>
<proteinExistence type="predicted"/>
<evidence type="ECO:0000313" key="1">
    <source>
        <dbReference type="EMBL" id="CAB4759035.1"/>
    </source>
</evidence>
<dbReference type="GO" id="GO:0047617">
    <property type="term" value="F:fatty acyl-CoA hydrolase activity"/>
    <property type="evidence" value="ECO:0007669"/>
    <property type="project" value="TreeGrafter"/>
</dbReference>
<dbReference type="InterPro" id="IPR029069">
    <property type="entry name" value="HotDog_dom_sf"/>
</dbReference>
<dbReference type="Pfam" id="PF13279">
    <property type="entry name" value="4HBT_2"/>
    <property type="match status" value="1"/>
</dbReference>
<dbReference type="Gene3D" id="3.10.129.10">
    <property type="entry name" value="Hotdog Thioesterase"/>
    <property type="match status" value="1"/>
</dbReference>
<name>A0A6J6UIH5_9ZZZZ</name>
<dbReference type="PANTHER" id="PTHR31793:SF24">
    <property type="entry name" value="LONG-CHAIN ACYL-COA THIOESTERASE FADM"/>
    <property type="match status" value="1"/>
</dbReference>
<gene>
    <name evidence="1" type="ORF">UFOPK2844_00964</name>
</gene>
<sequence length="134" mass="15498">MRHHGKIHVRWDDMDAFGHVNNASYLTFMQEVRADFTWYSRIARGLKPLFKEMVVARTEIDYLEPIMEGGFELDVDVWVSKIGNSSFVVQYEMKSKAGIHAKAMTVQVAVDAESKRSRPLDDEELELLNEYLEA</sequence>
<dbReference type="EMBL" id="CAEZZG010000015">
    <property type="protein sequence ID" value="CAB4759035.1"/>
    <property type="molecule type" value="Genomic_DNA"/>
</dbReference>
<accession>A0A6J6UIH5</accession>